<evidence type="ECO:0000259" key="4">
    <source>
        <dbReference type="Pfam" id="PF08241"/>
    </source>
</evidence>
<evidence type="ECO:0000256" key="1">
    <source>
        <dbReference type="ARBA" id="ARBA00022603"/>
    </source>
</evidence>
<dbReference type="GO" id="GO:0032259">
    <property type="term" value="P:methylation"/>
    <property type="evidence" value="ECO:0007669"/>
    <property type="project" value="UniProtKB-KW"/>
</dbReference>
<dbReference type="EMBL" id="BMKR01000010">
    <property type="protein sequence ID" value="GGF82451.1"/>
    <property type="molecule type" value="Genomic_DNA"/>
</dbReference>
<reference evidence="5" key="2">
    <citation type="submission" date="2020-09" db="EMBL/GenBank/DDBJ databases">
        <authorList>
            <person name="Sun Q."/>
            <person name="Zhou Y."/>
        </authorList>
    </citation>
    <scope>NUCLEOTIDE SEQUENCE</scope>
    <source>
        <strain evidence="5">CGMCC 1.16134</strain>
    </source>
</reference>
<dbReference type="RefSeq" id="WP_189026003.1">
    <property type="nucleotide sequence ID" value="NZ_BMKR01000010.1"/>
</dbReference>
<organism evidence="5 6">
    <name type="scientific">Paenibacillus albidus</name>
    <dbReference type="NCBI Taxonomy" id="2041023"/>
    <lineage>
        <taxon>Bacteria</taxon>
        <taxon>Bacillati</taxon>
        <taxon>Bacillota</taxon>
        <taxon>Bacilli</taxon>
        <taxon>Bacillales</taxon>
        <taxon>Paenibacillaceae</taxon>
        <taxon>Paenibacillus</taxon>
    </lineage>
</organism>
<dbReference type="InterPro" id="IPR013216">
    <property type="entry name" value="Methyltransf_11"/>
</dbReference>
<dbReference type="CDD" id="cd02440">
    <property type="entry name" value="AdoMet_MTases"/>
    <property type="match status" value="1"/>
</dbReference>
<accession>A0A917CAW9</accession>
<keyword evidence="2" id="KW-0808">Transferase</keyword>
<feature type="domain" description="Methyltransferase type 11" evidence="4">
    <location>
        <begin position="47"/>
        <end position="141"/>
    </location>
</feature>
<keyword evidence="6" id="KW-1185">Reference proteome</keyword>
<proteinExistence type="predicted"/>
<comment type="caution">
    <text evidence="5">The sequence shown here is derived from an EMBL/GenBank/DDBJ whole genome shotgun (WGS) entry which is preliminary data.</text>
</comment>
<dbReference type="SUPFAM" id="SSF53335">
    <property type="entry name" value="S-adenosyl-L-methionine-dependent methyltransferases"/>
    <property type="match status" value="1"/>
</dbReference>
<dbReference type="Pfam" id="PF08241">
    <property type="entry name" value="Methyltransf_11"/>
    <property type="match status" value="1"/>
</dbReference>
<evidence type="ECO:0000313" key="5">
    <source>
        <dbReference type="EMBL" id="GGF82451.1"/>
    </source>
</evidence>
<sequence>MKQNIYDHPLFFEQYAALRNTGITYNDFIEQPAMKSALPVLEGLRILDLGCGTGQFATYCIENGASSVTGVDISSNMIEQANRENKHERIEYINMPIEDLELPPGQFDLIVSSLAVHYIENYDGFVEKASGLLRQEGSFILSTEHPIVTARREMNNWIHDEAGNRLHWALDDYQEEGIREQHWYIDGVIKYHRTLSTLINTLIAHGLVLEKVIEPQSIPAGLELMPGLSNERRKPSFILLKSGKK</sequence>
<evidence type="ECO:0000256" key="3">
    <source>
        <dbReference type="ARBA" id="ARBA00022691"/>
    </source>
</evidence>
<dbReference type="InterPro" id="IPR029063">
    <property type="entry name" value="SAM-dependent_MTases_sf"/>
</dbReference>
<dbReference type="PANTHER" id="PTHR43464:SF19">
    <property type="entry name" value="UBIQUINONE BIOSYNTHESIS O-METHYLTRANSFERASE, MITOCHONDRIAL"/>
    <property type="match status" value="1"/>
</dbReference>
<name>A0A917CAW9_9BACL</name>
<dbReference type="Gene3D" id="3.40.50.150">
    <property type="entry name" value="Vaccinia Virus protein VP39"/>
    <property type="match status" value="1"/>
</dbReference>
<dbReference type="AlphaFoldDB" id="A0A917CAW9"/>
<evidence type="ECO:0000313" key="6">
    <source>
        <dbReference type="Proteomes" id="UP000637643"/>
    </source>
</evidence>
<protein>
    <submittedName>
        <fullName evidence="5">Methyltransferase</fullName>
    </submittedName>
</protein>
<keyword evidence="3" id="KW-0949">S-adenosyl-L-methionine</keyword>
<dbReference type="PANTHER" id="PTHR43464">
    <property type="entry name" value="METHYLTRANSFERASE"/>
    <property type="match status" value="1"/>
</dbReference>
<evidence type="ECO:0000256" key="2">
    <source>
        <dbReference type="ARBA" id="ARBA00022679"/>
    </source>
</evidence>
<keyword evidence="1 5" id="KW-0489">Methyltransferase</keyword>
<reference evidence="5" key="1">
    <citation type="journal article" date="2014" name="Int. J. Syst. Evol. Microbiol.">
        <title>Complete genome sequence of Corynebacterium casei LMG S-19264T (=DSM 44701T), isolated from a smear-ripened cheese.</title>
        <authorList>
            <consortium name="US DOE Joint Genome Institute (JGI-PGF)"/>
            <person name="Walter F."/>
            <person name="Albersmeier A."/>
            <person name="Kalinowski J."/>
            <person name="Ruckert C."/>
        </authorList>
    </citation>
    <scope>NUCLEOTIDE SEQUENCE</scope>
    <source>
        <strain evidence="5">CGMCC 1.16134</strain>
    </source>
</reference>
<gene>
    <name evidence="5" type="ORF">GCM10010912_29480</name>
</gene>
<dbReference type="Proteomes" id="UP000637643">
    <property type="component" value="Unassembled WGS sequence"/>
</dbReference>
<dbReference type="GO" id="GO:0008757">
    <property type="term" value="F:S-adenosylmethionine-dependent methyltransferase activity"/>
    <property type="evidence" value="ECO:0007669"/>
    <property type="project" value="InterPro"/>
</dbReference>